<keyword evidence="5 6" id="KW-0472">Membrane</keyword>
<evidence type="ECO:0000256" key="5">
    <source>
        <dbReference type="ARBA" id="ARBA00023136"/>
    </source>
</evidence>
<feature type="transmembrane region" description="Helical" evidence="6">
    <location>
        <begin position="242"/>
        <end position="262"/>
    </location>
</feature>
<comment type="caution">
    <text evidence="7">The sequence shown here is derived from an EMBL/GenBank/DDBJ whole genome shotgun (WGS) entry which is preliminary data.</text>
</comment>
<keyword evidence="3 6" id="KW-0812">Transmembrane</keyword>
<protein>
    <submittedName>
        <fullName evidence="7">Iron transporter</fullName>
    </submittedName>
</protein>
<evidence type="ECO:0000256" key="1">
    <source>
        <dbReference type="ARBA" id="ARBA00004141"/>
    </source>
</evidence>
<dbReference type="RefSeq" id="WP_075570401.1">
    <property type="nucleotide sequence ID" value="NZ_MSDO01000017.1"/>
</dbReference>
<evidence type="ECO:0000256" key="6">
    <source>
        <dbReference type="SAM" id="Phobius"/>
    </source>
</evidence>
<keyword evidence="4 6" id="KW-1133">Transmembrane helix</keyword>
<feature type="transmembrane region" description="Helical" evidence="6">
    <location>
        <begin position="148"/>
        <end position="168"/>
    </location>
</feature>
<dbReference type="NCBIfam" id="NF041756">
    <property type="entry name" value="EfeU"/>
    <property type="match status" value="1"/>
</dbReference>
<dbReference type="Pfam" id="PF03239">
    <property type="entry name" value="FTR1"/>
    <property type="match status" value="1"/>
</dbReference>
<gene>
    <name evidence="7" type="ORF">BTW07_11985</name>
</gene>
<dbReference type="OrthoDB" id="8215804at2"/>
<dbReference type="Proteomes" id="UP000186878">
    <property type="component" value="Unassembled WGS sequence"/>
</dbReference>
<dbReference type="AlphaFoldDB" id="A0A1Q8SRF6"/>
<accession>A0A1Q8SRF6</accession>
<comment type="similarity">
    <text evidence="2">Belongs to the oxidase-dependent Fe transporter (OFeT) (TC 9.A.10.1) family.</text>
</comment>
<evidence type="ECO:0000313" key="8">
    <source>
        <dbReference type="Proteomes" id="UP000186878"/>
    </source>
</evidence>
<dbReference type="GO" id="GO:0033573">
    <property type="term" value="C:high-affinity iron permease complex"/>
    <property type="evidence" value="ECO:0007669"/>
    <property type="project" value="InterPro"/>
</dbReference>
<evidence type="ECO:0000256" key="2">
    <source>
        <dbReference type="ARBA" id="ARBA00008333"/>
    </source>
</evidence>
<sequence length="282" mass="30690">MLVPFLIMLREGLEAALVVGIIASYLRQTGRAAWMPAVWIGIFLAVSFALFVGAGLQFASAEFPQRQQELFEAIVGFFAVGVLTWMVLWMRRAARGMRDELTQALDQAFRSGRRHTYALIAMVFLAVAREGLESIFFLLAVFQQSHGAHAPLGALLGLGLAALIGLALYRGSLRLPLGHFFRATGLFILLVAAGLLSGSVRALHEAGLWNHAQQVVFDLSDSLPLDTPLGSLFSGIFGYQPAPTVSEVVAYLGYLLVALWLLRTPSARAYVTAPASSRQERD</sequence>
<evidence type="ECO:0000313" key="7">
    <source>
        <dbReference type="EMBL" id="OLO03993.1"/>
    </source>
</evidence>
<feature type="transmembrane region" description="Helical" evidence="6">
    <location>
        <begin position="70"/>
        <end position="89"/>
    </location>
</feature>
<evidence type="ECO:0000256" key="3">
    <source>
        <dbReference type="ARBA" id="ARBA00022692"/>
    </source>
</evidence>
<reference evidence="7 8" key="1">
    <citation type="submission" date="2016-12" db="EMBL/GenBank/DDBJ databases">
        <title>Draft genome sequences of strains Salinicola socius SMB35, Salinicola sp. MH3R3-1 and Chromohalobacter sp. SMB17 from the Verkhnekamsk potash mining region of Russia.</title>
        <authorList>
            <person name="Mavrodi D.V."/>
            <person name="Olsson B.E."/>
            <person name="Korsakova E.S."/>
            <person name="Pyankova A."/>
            <person name="Mavrodi O.V."/>
            <person name="Plotnikova E.G."/>
        </authorList>
    </citation>
    <scope>NUCLEOTIDE SEQUENCE [LARGE SCALE GENOMIC DNA]</scope>
    <source>
        <strain evidence="7 8">SMB35</strain>
    </source>
</reference>
<feature type="transmembrane region" description="Helical" evidence="6">
    <location>
        <begin position="180"/>
        <end position="200"/>
    </location>
</feature>
<proteinExistence type="inferred from homology"/>
<dbReference type="PANTHER" id="PTHR31632">
    <property type="entry name" value="IRON TRANSPORTER FTH1"/>
    <property type="match status" value="1"/>
</dbReference>
<keyword evidence="8" id="KW-1185">Reference proteome</keyword>
<evidence type="ECO:0000256" key="4">
    <source>
        <dbReference type="ARBA" id="ARBA00022989"/>
    </source>
</evidence>
<dbReference type="InterPro" id="IPR004923">
    <property type="entry name" value="FTR1/Fip1/EfeU"/>
</dbReference>
<feature type="transmembrane region" description="Helical" evidence="6">
    <location>
        <begin position="117"/>
        <end position="142"/>
    </location>
</feature>
<dbReference type="STRING" id="404433.BTW07_11985"/>
<feature type="transmembrane region" description="Helical" evidence="6">
    <location>
        <begin position="38"/>
        <end position="58"/>
    </location>
</feature>
<name>A0A1Q8SRF6_9GAMM</name>
<comment type="subcellular location">
    <subcellularLocation>
        <location evidence="1">Membrane</location>
        <topology evidence="1">Multi-pass membrane protein</topology>
    </subcellularLocation>
</comment>
<organism evidence="7 8">
    <name type="scientific">Salinicola socius</name>
    <dbReference type="NCBI Taxonomy" id="404433"/>
    <lineage>
        <taxon>Bacteria</taxon>
        <taxon>Pseudomonadati</taxon>
        <taxon>Pseudomonadota</taxon>
        <taxon>Gammaproteobacteria</taxon>
        <taxon>Oceanospirillales</taxon>
        <taxon>Halomonadaceae</taxon>
        <taxon>Salinicola</taxon>
    </lineage>
</organism>
<feature type="transmembrane region" description="Helical" evidence="6">
    <location>
        <begin position="6"/>
        <end position="26"/>
    </location>
</feature>
<dbReference type="GO" id="GO:0015093">
    <property type="term" value="F:ferrous iron transmembrane transporter activity"/>
    <property type="evidence" value="ECO:0007669"/>
    <property type="project" value="TreeGrafter"/>
</dbReference>
<dbReference type="PANTHER" id="PTHR31632:SF2">
    <property type="entry name" value="PLASMA MEMBRANE IRON PERMEASE"/>
    <property type="match status" value="1"/>
</dbReference>
<dbReference type="EMBL" id="MSDO01000017">
    <property type="protein sequence ID" value="OLO03993.1"/>
    <property type="molecule type" value="Genomic_DNA"/>
</dbReference>